<keyword evidence="2" id="KW-1185">Reference proteome</keyword>
<dbReference type="EMBL" id="HG793147">
    <property type="protein sequence ID" value="CRL25175.1"/>
    <property type="molecule type" value="Genomic_DNA"/>
</dbReference>
<evidence type="ECO:0000313" key="2">
    <source>
        <dbReference type="Proteomes" id="UP000053732"/>
    </source>
</evidence>
<dbReference type="Proteomes" id="UP000053732">
    <property type="component" value="Unassembled WGS sequence"/>
</dbReference>
<name>A0A0G4PFX9_PENC3</name>
<evidence type="ECO:0000313" key="1">
    <source>
        <dbReference type="EMBL" id="CRL25175.1"/>
    </source>
</evidence>
<sequence>MQHVAPPKLQVSCTMNQRLSDKLAAKCQRRAAKTKRVSASAVHKLGCRA</sequence>
<dbReference type="AlphaFoldDB" id="A0A0G4PFX9"/>
<reference evidence="1 2" key="1">
    <citation type="journal article" date="2014" name="Nat. Commun.">
        <title>Multiple recent horizontal transfers of a large genomic region in cheese making fungi.</title>
        <authorList>
            <person name="Cheeseman K."/>
            <person name="Ropars J."/>
            <person name="Renault P."/>
            <person name="Dupont J."/>
            <person name="Gouzy J."/>
            <person name="Branca A."/>
            <person name="Abraham A.L."/>
            <person name="Ceppi M."/>
            <person name="Conseiller E."/>
            <person name="Debuchy R."/>
            <person name="Malagnac F."/>
            <person name="Goarin A."/>
            <person name="Silar P."/>
            <person name="Lacoste S."/>
            <person name="Sallet E."/>
            <person name="Bensimon A."/>
            <person name="Giraud T."/>
            <person name="Brygoo Y."/>
        </authorList>
    </citation>
    <scope>NUCLEOTIDE SEQUENCE [LARGE SCALE GENOMIC DNA]</scope>
    <source>
        <strain evidence="2">FM 013</strain>
    </source>
</reference>
<protein>
    <submittedName>
        <fullName evidence="1">Str. FM013</fullName>
    </submittedName>
</protein>
<organism evidence="1 2">
    <name type="scientific">Penicillium camemberti (strain FM 013)</name>
    <dbReference type="NCBI Taxonomy" id="1429867"/>
    <lineage>
        <taxon>Eukaryota</taxon>
        <taxon>Fungi</taxon>
        <taxon>Dikarya</taxon>
        <taxon>Ascomycota</taxon>
        <taxon>Pezizomycotina</taxon>
        <taxon>Eurotiomycetes</taxon>
        <taxon>Eurotiomycetidae</taxon>
        <taxon>Eurotiales</taxon>
        <taxon>Aspergillaceae</taxon>
        <taxon>Penicillium</taxon>
    </lineage>
</organism>
<gene>
    <name evidence="1" type="ORF">PCAMFM013_S014g000071</name>
</gene>
<proteinExistence type="predicted"/>
<accession>A0A0G4PFX9</accession>